<organism evidence="4 5">
    <name type="scientific">Anaeromyces robustus</name>
    <dbReference type="NCBI Taxonomy" id="1754192"/>
    <lineage>
        <taxon>Eukaryota</taxon>
        <taxon>Fungi</taxon>
        <taxon>Fungi incertae sedis</taxon>
        <taxon>Chytridiomycota</taxon>
        <taxon>Chytridiomycota incertae sedis</taxon>
        <taxon>Neocallimastigomycetes</taxon>
        <taxon>Neocallimastigales</taxon>
        <taxon>Neocallimastigaceae</taxon>
        <taxon>Anaeromyces</taxon>
    </lineage>
</organism>
<proteinExistence type="predicted"/>
<name>A0A1Y1X6I5_9FUNG</name>
<dbReference type="Proteomes" id="UP000193944">
    <property type="component" value="Unassembled WGS sequence"/>
</dbReference>
<dbReference type="PANTHER" id="PTHR24198:SF165">
    <property type="entry name" value="ANKYRIN REPEAT-CONTAINING PROTEIN-RELATED"/>
    <property type="match status" value="1"/>
</dbReference>
<keyword evidence="1" id="KW-0677">Repeat</keyword>
<gene>
    <name evidence="4" type="ORF">BCR32DRAFT_268568</name>
</gene>
<dbReference type="AlphaFoldDB" id="A0A1Y1X6I5"/>
<evidence type="ECO:0000256" key="3">
    <source>
        <dbReference type="PROSITE-ProRule" id="PRU00023"/>
    </source>
</evidence>
<feature type="repeat" description="ANK" evidence="3">
    <location>
        <begin position="555"/>
        <end position="587"/>
    </location>
</feature>
<dbReference type="SUPFAM" id="SSF48403">
    <property type="entry name" value="Ankyrin repeat"/>
    <property type="match status" value="3"/>
</dbReference>
<comment type="caution">
    <text evidence="4">The sequence shown here is derived from an EMBL/GenBank/DDBJ whole genome shotgun (WGS) entry which is preliminary data.</text>
</comment>
<dbReference type="OrthoDB" id="2152280at2759"/>
<sequence length="750" mass="87863">MTDEISIGEIRNSIIHIIRRNDITELENYIQERNINFNELNNENFDILIYIIEKNVSLNIIKYIMNQCKYETFNYYIIVDNIVKTPLFLTLGKNNFELANLLIENKANINYFYNDIVNNLYHQNLLNNKNLKYILYHGLNKKAITSSLINNFIENSQNKLLEIILKYYVYDSHFILNLIKISSYNQSLSNEQLNNMLMKEQNKLIINDDMYEKAENCSNNEAIKLLFEHDKNVDKYSILTRIIKYDILKIAVDLKDIKFLKKILKYKSLNYKDYDFEEMLINVNNDNDFELLKLLISSSLKPLSKIKDKIPYAVYFNSILNRIICMNNLSLIKYLLENPEYKSKLNLNIPDNHCEFPIFTALYNNKMEIFEYLLKFDVNCTVTNNSNHVSLLSLAISTNNYRAVKSLLHKNNNLISLDKNKTNLITQAIYQNSLDILILLMQDDYCIHNIDNFNCNGFTPLILAYRLNYKKIFKFLLSFSSINTEDSNGKSILYYAIENEDIETIKKLMLKRANIHSNNLNKSKSSIIDLAISKGSEILKLFLIKGSNCNFIDKRKNTPLIYAIEQNSLSMIKLLVAYGANVNYFNPETNKTILKYAIDSGDIEIVKFLICSNANMIFENPQAIPIFGKTFKEIDNIEFEIFKYLLLKFEIKYITGNMVYKIIRLGKLDILKTLIDKNLNINIRDNDNDTPLANAIFYRNEKIANYLITLDGIDFNCKDNKGKNISDLNDEYFGKDEKYQDIYNRIRELI</sequence>
<accession>A0A1Y1X6I5</accession>
<keyword evidence="5" id="KW-1185">Reference proteome</keyword>
<protein>
    <submittedName>
        <fullName evidence="4">Uncharacterized protein</fullName>
    </submittedName>
</protein>
<dbReference type="InterPro" id="IPR002110">
    <property type="entry name" value="Ankyrin_rpt"/>
</dbReference>
<dbReference type="PANTHER" id="PTHR24198">
    <property type="entry name" value="ANKYRIN REPEAT AND PROTEIN KINASE DOMAIN-CONTAINING PROTEIN"/>
    <property type="match status" value="1"/>
</dbReference>
<evidence type="ECO:0000313" key="4">
    <source>
        <dbReference type="EMBL" id="ORX80976.1"/>
    </source>
</evidence>
<keyword evidence="2 3" id="KW-0040">ANK repeat</keyword>
<dbReference type="InterPro" id="IPR036770">
    <property type="entry name" value="Ankyrin_rpt-contain_sf"/>
</dbReference>
<evidence type="ECO:0000256" key="2">
    <source>
        <dbReference type="ARBA" id="ARBA00023043"/>
    </source>
</evidence>
<dbReference type="Pfam" id="PF12796">
    <property type="entry name" value="Ank_2"/>
    <property type="match status" value="4"/>
</dbReference>
<dbReference type="PROSITE" id="PS50297">
    <property type="entry name" value="ANK_REP_REGION"/>
    <property type="match status" value="1"/>
</dbReference>
<dbReference type="Gene3D" id="1.25.40.20">
    <property type="entry name" value="Ankyrin repeat-containing domain"/>
    <property type="match status" value="3"/>
</dbReference>
<dbReference type="SMART" id="SM00248">
    <property type="entry name" value="ANK"/>
    <property type="match status" value="14"/>
</dbReference>
<feature type="repeat" description="ANK" evidence="3">
    <location>
        <begin position="488"/>
        <end position="520"/>
    </location>
</feature>
<evidence type="ECO:0000313" key="5">
    <source>
        <dbReference type="Proteomes" id="UP000193944"/>
    </source>
</evidence>
<evidence type="ECO:0000256" key="1">
    <source>
        <dbReference type="ARBA" id="ARBA00022737"/>
    </source>
</evidence>
<dbReference type="STRING" id="1754192.A0A1Y1X6I5"/>
<dbReference type="PROSITE" id="PS50088">
    <property type="entry name" value="ANK_REPEAT"/>
    <property type="match status" value="2"/>
</dbReference>
<dbReference type="EMBL" id="MCFG01000130">
    <property type="protein sequence ID" value="ORX80976.1"/>
    <property type="molecule type" value="Genomic_DNA"/>
</dbReference>
<reference evidence="4 5" key="2">
    <citation type="submission" date="2016-08" db="EMBL/GenBank/DDBJ databases">
        <title>Pervasive Adenine N6-methylation of Active Genes in Fungi.</title>
        <authorList>
            <consortium name="DOE Joint Genome Institute"/>
            <person name="Mondo S.J."/>
            <person name="Dannebaum R.O."/>
            <person name="Kuo R.C."/>
            <person name="Labutti K."/>
            <person name="Haridas S."/>
            <person name="Kuo A."/>
            <person name="Salamov A."/>
            <person name="Ahrendt S.R."/>
            <person name="Lipzen A."/>
            <person name="Sullivan W."/>
            <person name="Andreopoulos W.B."/>
            <person name="Clum A."/>
            <person name="Lindquist E."/>
            <person name="Daum C."/>
            <person name="Ramamoorthy G.K."/>
            <person name="Gryganskyi A."/>
            <person name="Culley D."/>
            <person name="Magnuson J.K."/>
            <person name="James T.Y."/>
            <person name="O'Malley M.A."/>
            <person name="Stajich J.E."/>
            <person name="Spatafora J.W."/>
            <person name="Visel A."/>
            <person name="Grigoriev I.V."/>
        </authorList>
    </citation>
    <scope>NUCLEOTIDE SEQUENCE [LARGE SCALE GENOMIC DNA]</scope>
    <source>
        <strain evidence="4 5">S4</strain>
    </source>
</reference>
<reference evidence="4 5" key="1">
    <citation type="submission" date="2016-08" db="EMBL/GenBank/DDBJ databases">
        <title>A Parts List for Fungal Cellulosomes Revealed by Comparative Genomics.</title>
        <authorList>
            <consortium name="DOE Joint Genome Institute"/>
            <person name="Haitjema C.H."/>
            <person name="Gilmore S.P."/>
            <person name="Henske J.K."/>
            <person name="Solomon K.V."/>
            <person name="De Groot R."/>
            <person name="Kuo A."/>
            <person name="Mondo S.J."/>
            <person name="Salamov A.A."/>
            <person name="Labutti K."/>
            <person name="Zhao Z."/>
            <person name="Chiniquy J."/>
            <person name="Barry K."/>
            <person name="Brewer H.M."/>
            <person name="Purvine S.O."/>
            <person name="Wright A.T."/>
            <person name="Boxma B."/>
            <person name="Van Alen T."/>
            <person name="Hackstein J.H."/>
            <person name="Baker S.E."/>
            <person name="Grigoriev I.V."/>
            <person name="O'Malley M.A."/>
        </authorList>
    </citation>
    <scope>NUCLEOTIDE SEQUENCE [LARGE SCALE GENOMIC DNA]</scope>
    <source>
        <strain evidence="4 5">S4</strain>
    </source>
</reference>